<keyword evidence="4" id="KW-1185">Reference proteome</keyword>
<name>I4DCU5_DESAJ</name>
<dbReference type="KEGG" id="dai:Desaci_4795"/>
<dbReference type="OrthoDB" id="2654033at2"/>
<geneLocation type="plasmid" evidence="3 4">
    <name>pDESACI.01</name>
</geneLocation>
<keyword evidence="1" id="KW-0175">Coiled coil</keyword>
<dbReference type="SUPFAM" id="SSF141571">
    <property type="entry name" value="Pentapeptide repeat-like"/>
    <property type="match status" value="1"/>
</dbReference>
<accession>I4DCU5</accession>
<reference evidence="4" key="1">
    <citation type="journal article" date="2012" name="J. Bacteriol.">
        <title>Complete genome sequences of Desulfosporosinus orientis DSM765T, Desulfosporosinus youngiae DSM17734T, Desulfosporosinus meridiei DSM13257T, and Desulfosporosinus acidiphilus DSM22704T.</title>
        <authorList>
            <person name="Pester M."/>
            <person name="Brambilla E."/>
            <person name="Alazard D."/>
            <person name="Rattei T."/>
            <person name="Weinmaier T."/>
            <person name="Han J."/>
            <person name="Lucas S."/>
            <person name="Lapidus A."/>
            <person name="Cheng J.F."/>
            <person name="Goodwin L."/>
            <person name="Pitluck S."/>
            <person name="Peters L."/>
            <person name="Ovchinnikova G."/>
            <person name="Teshima H."/>
            <person name="Detter J.C."/>
            <person name="Han C.S."/>
            <person name="Tapia R."/>
            <person name="Land M.L."/>
            <person name="Hauser L."/>
            <person name="Kyrpides N.C."/>
            <person name="Ivanova N.N."/>
            <person name="Pagani I."/>
            <person name="Huntmann M."/>
            <person name="Wei C.L."/>
            <person name="Davenport K.W."/>
            <person name="Daligault H."/>
            <person name="Chain P.S."/>
            <person name="Chen A."/>
            <person name="Mavromatis K."/>
            <person name="Markowitz V."/>
            <person name="Szeto E."/>
            <person name="Mikhailova N."/>
            <person name="Pati A."/>
            <person name="Wagner M."/>
            <person name="Woyke T."/>
            <person name="Ollivier B."/>
            <person name="Klenk H.P."/>
            <person name="Spring S."/>
            <person name="Loy A."/>
        </authorList>
    </citation>
    <scope>NUCLEOTIDE SEQUENCE [LARGE SCALE GENOMIC DNA]</scope>
    <source>
        <strain evidence="4">DSM 22704 / JCM 16185 / SJ4</strain>
    </source>
</reference>
<feature type="region of interest" description="Disordered" evidence="2">
    <location>
        <begin position="192"/>
        <end position="222"/>
    </location>
</feature>
<feature type="compositionally biased region" description="Acidic residues" evidence="2">
    <location>
        <begin position="192"/>
        <end position="216"/>
    </location>
</feature>
<evidence type="ECO:0000313" key="4">
    <source>
        <dbReference type="Proteomes" id="UP000002892"/>
    </source>
</evidence>
<gene>
    <name evidence="3" type="ordered locus">Desaci_4795</name>
</gene>
<dbReference type="Gene3D" id="2.160.20.80">
    <property type="entry name" value="E3 ubiquitin-protein ligase SopA"/>
    <property type="match status" value="1"/>
</dbReference>
<proteinExistence type="predicted"/>
<dbReference type="RefSeq" id="WP_014825131.1">
    <property type="nucleotide sequence ID" value="NC_018066.1"/>
</dbReference>
<evidence type="ECO:0000313" key="3">
    <source>
        <dbReference type="EMBL" id="AFM43619.1"/>
    </source>
</evidence>
<dbReference type="AlphaFoldDB" id="I4DCU5"/>
<dbReference type="HOGENOM" id="CLU_942414_0_0_9"/>
<organism evidence="3 4">
    <name type="scientific">Desulfosporosinus acidiphilus (strain DSM 22704 / JCM 16185 / SJ4)</name>
    <dbReference type="NCBI Taxonomy" id="646529"/>
    <lineage>
        <taxon>Bacteria</taxon>
        <taxon>Bacillati</taxon>
        <taxon>Bacillota</taxon>
        <taxon>Clostridia</taxon>
        <taxon>Eubacteriales</taxon>
        <taxon>Desulfitobacteriaceae</taxon>
        <taxon>Desulfosporosinus</taxon>
    </lineage>
</organism>
<feature type="coiled-coil region" evidence="1">
    <location>
        <begin position="6"/>
        <end position="54"/>
    </location>
</feature>
<dbReference type="EMBL" id="CP003640">
    <property type="protein sequence ID" value="AFM43619.1"/>
    <property type="molecule type" value="Genomic_DNA"/>
</dbReference>
<dbReference type="Proteomes" id="UP000002892">
    <property type="component" value="Plasmid pDESACI.01"/>
</dbReference>
<evidence type="ECO:0000256" key="2">
    <source>
        <dbReference type="SAM" id="MobiDB-lite"/>
    </source>
</evidence>
<evidence type="ECO:0000256" key="1">
    <source>
        <dbReference type="SAM" id="Coils"/>
    </source>
</evidence>
<protein>
    <submittedName>
        <fullName evidence="3">Uncharacterized protein</fullName>
    </submittedName>
</protein>
<sequence>MNIFNRITMRQERNELKEELERLRDKLIHTEGGLQEVANERDLLNRKVAELSSDNKYKWLFFLPSGQGELFKKFLESHEGKPVKFENLCCPGMYFSDRNSMIYEIVSEIVIKDLTITNSHFENACFDNVTFLNVTFDRVYFYKAFFDNVLFEKCTFNRCDFTEARGVNLVFNNCIENDTDLTVEVLQEEIGEDIGPDDPYDDEDPYEDSEPEETYEDSEKATEDKEKFFGYCFETVGGKYYPKVTLFGPEEVFNYVNLQKNLFDEVRITDTDDCLAVHALKGKIIFPEEWVASSE</sequence>
<keyword evidence="3" id="KW-0614">Plasmid</keyword>